<evidence type="ECO:0000259" key="1">
    <source>
        <dbReference type="Pfam" id="PF09836"/>
    </source>
</evidence>
<name>A0A6L3T623_9HYPH</name>
<dbReference type="InterPro" id="IPR044922">
    <property type="entry name" value="DUF2063_N_sf"/>
</dbReference>
<dbReference type="AlphaFoldDB" id="A0A6L3T623"/>
<evidence type="ECO:0000313" key="3">
    <source>
        <dbReference type="Proteomes" id="UP000474159"/>
    </source>
</evidence>
<dbReference type="EMBL" id="VZZK01000001">
    <property type="protein sequence ID" value="KAB1081870.1"/>
    <property type="molecule type" value="Genomic_DNA"/>
</dbReference>
<gene>
    <name evidence="2" type="ORF">F6X53_01895</name>
</gene>
<dbReference type="InterPro" id="IPR018640">
    <property type="entry name" value="DUF2063"/>
</dbReference>
<dbReference type="Pfam" id="PF09836">
    <property type="entry name" value="DUF2063"/>
    <property type="match status" value="1"/>
</dbReference>
<accession>A0A6L3T623</accession>
<sequence>MSDFARLQGAFQRAVLDGDAGVLADLLDGPREARGVMLDVYRNAYVLRLVETMRCENPLLHAYLGDETFDAMARAYVAARPSRHPNLRWFSQDLPAFLAATPPYGDHPAVAELSALETALADAFDAPDEAVLGLADFAGVPPDSFTALVFRPHASARRLDLRTNAFTLWSALRDEESPPVVETLPASDKIIVWRQEDTAMVRPLSVEEAMLWDEACGDLPFGVLCDLAATYDDPDGAAGRVVGYLQGWVGAGLLGGFTIGR</sequence>
<reference evidence="2 3" key="1">
    <citation type="submission" date="2019-09" db="EMBL/GenBank/DDBJ databases">
        <title>YIM 48816 draft genome.</title>
        <authorList>
            <person name="Jiang L."/>
        </authorList>
    </citation>
    <scope>NUCLEOTIDE SEQUENCE [LARGE SCALE GENOMIC DNA]</scope>
    <source>
        <strain evidence="2 3">YIM 48816</strain>
    </source>
</reference>
<dbReference type="OrthoDB" id="4146344at2"/>
<organism evidence="2 3">
    <name type="scientific">Methylobacterium soli</name>
    <dbReference type="NCBI Taxonomy" id="553447"/>
    <lineage>
        <taxon>Bacteria</taxon>
        <taxon>Pseudomonadati</taxon>
        <taxon>Pseudomonadota</taxon>
        <taxon>Alphaproteobacteria</taxon>
        <taxon>Hyphomicrobiales</taxon>
        <taxon>Methylobacteriaceae</taxon>
        <taxon>Methylobacterium</taxon>
    </lineage>
</organism>
<proteinExistence type="predicted"/>
<keyword evidence="3" id="KW-1185">Reference proteome</keyword>
<feature type="domain" description="Putative DNA-binding" evidence="1">
    <location>
        <begin position="7"/>
        <end position="98"/>
    </location>
</feature>
<evidence type="ECO:0000313" key="2">
    <source>
        <dbReference type="EMBL" id="KAB1081870.1"/>
    </source>
</evidence>
<dbReference type="RefSeq" id="WP_150996607.1">
    <property type="nucleotide sequence ID" value="NZ_BPQY01000163.1"/>
</dbReference>
<protein>
    <submittedName>
        <fullName evidence="2">DUF2063 domain-containing protein</fullName>
    </submittedName>
</protein>
<comment type="caution">
    <text evidence="2">The sequence shown here is derived from an EMBL/GenBank/DDBJ whole genome shotgun (WGS) entry which is preliminary data.</text>
</comment>
<dbReference type="Proteomes" id="UP000474159">
    <property type="component" value="Unassembled WGS sequence"/>
</dbReference>
<dbReference type="Gene3D" id="1.10.150.690">
    <property type="entry name" value="DUF2063"/>
    <property type="match status" value="1"/>
</dbReference>